<reference evidence="2 3" key="1">
    <citation type="submission" date="2016-08" db="EMBL/GenBank/DDBJ databases">
        <title>Complete genome sequence of Spiroplasma helicoides TABS-2 (DSM 22551).</title>
        <authorList>
            <person name="Shen W.-Y."/>
            <person name="Lo W.-S."/>
            <person name="Lai Y.-C."/>
            <person name="Kuo C.-H."/>
        </authorList>
    </citation>
    <scope>NUCLEOTIDE SEQUENCE [LARGE SCALE GENOMIC DNA]</scope>
    <source>
        <strain evidence="2 3">TABS-2</strain>
    </source>
</reference>
<keyword evidence="1" id="KW-0732">Signal</keyword>
<dbReference type="OrthoDB" id="388967at2"/>
<dbReference type="KEGG" id="shj:SHELI_v1c10290"/>
<organism evidence="2 3">
    <name type="scientific">Spiroplasma helicoides</name>
    <dbReference type="NCBI Taxonomy" id="216938"/>
    <lineage>
        <taxon>Bacteria</taxon>
        <taxon>Bacillati</taxon>
        <taxon>Mycoplasmatota</taxon>
        <taxon>Mollicutes</taxon>
        <taxon>Entomoplasmatales</taxon>
        <taxon>Spiroplasmataceae</taxon>
        <taxon>Spiroplasma</taxon>
    </lineage>
</organism>
<dbReference type="STRING" id="216938.SHELI_v1c10290"/>
<dbReference type="EMBL" id="CP017015">
    <property type="protein sequence ID" value="AOG60976.1"/>
    <property type="molecule type" value="Genomic_DNA"/>
</dbReference>
<dbReference type="Proteomes" id="UP000094378">
    <property type="component" value="Chromosome"/>
</dbReference>
<proteinExistence type="predicted"/>
<dbReference type="PROSITE" id="PS51257">
    <property type="entry name" value="PROKAR_LIPOPROTEIN"/>
    <property type="match status" value="1"/>
</dbReference>
<feature type="signal peptide" evidence="1">
    <location>
        <begin position="1"/>
        <end position="23"/>
    </location>
</feature>
<dbReference type="RefSeq" id="WP_069117335.1">
    <property type="nucleotide sequence ID" value="NZ_CP017015.1"/>
</dbReference>
<protein>
    <submittedName>
        <fullName evidence="2">Uncharacterized protein</fullName>
    </submittedName>
</protein>
<dbReference type="AlphaFoldDB" id="A0A1B3SM10"/>
<sequence>MKKLLSLLAATGLVATSGSVAIACNKNKDADSSTEKKDLSVLETKELGEVTGTSDLPTAADLVKAINSKNKDYGLTSNDVDLDGKPTTTSAKLKAKDSSTKFTGTVEVKYTYKKDDSRANFDLSLVSQVIDNTGQGALARPNSFNIGYLMVSDIKDQTKIYSDLDRFIGKVVDKAKLLYPTVTKEAIMGMINIDYIDANGNKIQNGVEVASIKGSVKDGHADDIDKIHAVGTVEIKIKEYKKLSNFNFNKNLGELSFSNPSDLDLSKEEFLGMFKTKNETAIKDFPYDQLEIRDFSLEKGTAKIGVQINGDCSQEDIDLTFTIGKSAAQFNLSSWTTYSIYYPFIYDDYESSGDLKNRIVDYLYDVNNNIEFWQKFSSDTGSYLFIGQKAASDDQSTTTKDGTIDKSTFVADFESIIDINNKDNSNTDITISFKESAKDKYQGYTLVGSANITKEPSMG</sequence>
<evidence type="ECO:0000313" key="3">
    <source>
        <dbReference type="Proteomes" id="UP000094378"/>
    </source>
</evidence>
<feature type="chain" id="PRO_5008554112" evidence="1">
    <location>
        <begin position="24"/>
        <end position="459"/>
    </location>
</feature>
<name>A0A1B3SM10_9MOLU</name>
<keyword evidence="3" id="KW-1185">Reference proteome</keyword>
<evidence type="ECO:0000313" key="2">
    <source>
        <dbReference type="EMBL" id="AOG60976.1"/>
    </source>
</evidence>
<evidence type="ECO:0000256" key="1">
    <source>
        <dbReference type="SAM" id="SignalP"/>
    </source>
</evidence>
<accession>A0A1B3SM10</accession>
<dbReference type="InterPro" id="IPR054816">
    <property type="entry name" value="Lipoprotein_mollicutes-type_CS"/>
</dbReference>
<gene>
    <name evidence="2" type="ORF">SHELI_v1c10290</name>
</gene>
<dbReference type="NCBIfam" id="NF038029">
    <property type="entry name" value="LP_plasma"/>
    <property type="match status" value="1"/>
</dbReference>